<dbReference type="Pfam" id="PF02894">
    <property type="entry name" value="GFO_IDH_MocA_C"/>
    <property type="match status" value="1"/>
</dbReference>
<gene>
    <name evidence="5" type="ORF">SAMN04487957_101378</name>
</gene>
<dbReference type="InterPro" id="IPR051317">
    <property type="entry name" value="Gfo/Idh/MocA_oxidoreduct"/>
</dbReference>
<evidence type="ECO:0000256" key="1">
    <source>
        <dbReference type="ARBA" id="ARBA00010928"/>
    </source>
</evidence>
<dbReference type="Gene3D" id="3.30.360.10">
    <property type="entry name" value="Dihydrodipicolinate Reductase, domain 2"/>
    <property type="match status" value="1"/>
</dbReference>
<dbReference type="GO" id="GO:0016491">
    <property type="term" value="F:oxidoreductase activity"/>
    <property type="evidence" value="ECO:0007669"/>
    <property type="project" value="UniProtKB-KW"/>
</dbReference>
<evidence type="ECO:0000259" key="3">
    <source>
        <dbReference type="Pfam" id="PF01408"/>
    </source>
</evidence>
<dbReference type="GO" id="GO:0000166">
    <property type="term" value="F:nucleotide binding"/>
    <property type="evidence" value="ECO:0007669"/>
    <property type="project" value="InterPro"/>
</dbReference>
<feature type="domain" description="Gfo/Idh/MocA-like oxidoreductase N-terminal" evidence="3">
    <location>
        <begin position="7"/>
        <end position="123"/>
    </location>
</feature>
<dbReference type="STRING" id="419597.SAMN04487957_101378"/>
<name>A0A1H0DEQ7_9GAMM</name>
<feature type="domain" description="Gfo/Idh/MocA-like oxidoreductase C-terminal" evidence="4">
    <location>
        <begin position="135"/>
        <end position="347"/>
    </location>
</feature>
<proteinExistence type="inferred from homology"/>
<dbReference type="PANTHER" id="PTHR43708:SF5">
    <property type="entry name" value="CONSERVED EXPRESSED OXIDOREDUCTASE (EUROFUNG)-RELATED"/>
    <property type="match status" value="1"/>
</dbReference>
<dbReference type="Gene3D" id="3.40.50.720">
    <property type="entry name" value="NAD(P)-binding Rossmann-like Domain"/>
    <property type="match status" value="1"/>
</dbReference>
<evidence type="ECO:0000313" key="5">
    <source>
        <dbReference type="EMBL" id="SDN68461.1"/>
    </source>
</evidence>
<dbReference type="InterPro" id="IPR036291">
    <property type="entry name" value="NAD(P)-bd_dom_sf"/>
</dbReference>
<dbReference type="InterPro" id="IPR004104">
    <property type="entry name" value="Gfo/Idh/MocA-like_OxRdtase_C"/>
</dbReference>
<protein>
    <submittedName>
        <fullName evidence="5">Predicted dehydrogenase</fullName>
    </submittedName>
</protein>
<accession>A0A1H0DEQ7</accession>
<organism evidence="5 6">
    <name type="scientific">Halomonas shengliensis</name>
    <dbReference type="NCBI Taxonomy" id="419597"/>
    <lineage>
        <taxon>Bacteria</taxon>
        <taxon>Pseudomonadati</taxon>
        <taxon>Pseudomonadota</taxon>
        <taxon>Gammaproteobacteria</taxon>
        <taxon>Oceanospirillales</taxon>
        <taxon>Halomonadaceae</taxon>
        <taxon>Halomonas</taxon>
    </lineage>
</organism>
<reference evidence="6" key="1">
    <citation type="submission" date="2016-10" db="EMBL/GenBank/DDBJ databases">
        <authorList>
            <person name="Varghese N."/>
            <person name="Submissions S."/>
        </authorList>
    </citation>
    <scope>NUCLEOTIDE SEQUENCE [LARGE SCALE GENOMIC DNA]</scope>
    <source>
        <strain evidence="6">CGMCC 1.6444</strain>
    </source>
</reference>
<dbReference type="Proteomes" id="UP000199075">
    <property type="component" value="Unassembled WGS sequence"/>
</dbReference>
<comment type="similarity">
    <text evidence="1">Belongs to the Gfo/Idh/MocA family.</text>
</comment>
<dbReference type="PANTHER" id="PTHR43708">
    <property type="entry name" value="CONSERVED EXPRESSED OXIDOREDUCTASE (EUROFUNG)"/>
    <property type="match status" value="1"/>
</dbReference>
<keyword evidence="2" id="KW-0560">Oxidoreductase</keyword>
<dbReference type="NCBIfam" id="NF008607">
    <property type="entry name" value="PRK11579.1"/>
    <property type="match status" value="1"/>
</dbReference>
<sequence>MRTHTLSVGLIGYGLAGQVFHAPLIQAANGMELTAVVCSDAERVHVDLPDVAVLPKAAALLARRDIDLVAIATPNETHFPLAKAALAAGKHVVVDKPFTLTLSEARLLRAQAEEEELTLSVFHNRRWDSDFLTLRALLEAGTLGRVVSLESRFDRFRPEVSDRWRDHHRPGAGIWYDLGPHLLDQARELFGMPRAILLELATVRDGAEVDDDFLCLLEYDGARVSLQAGSLVADPTPRFRVHGTRGSYVKYGLDPQEARLKQARALVEGMGDDPAPGQLTLAEAPGAEPVTRAHTGEPGDYGAFYAGVAEMLLQGGPAPVALEGAMETMELLEAGLDSYRQARWVRLKEGNGVLRQRLHRR</sequence>
<evidence type="ECO:0000313" key="6">
    <source>
        <dbReference type="Proteomes" id="UP000199075"/>
    </source>
</evidence>
<dbReference type="EMBL" id="FNIV01000001">
    <property type="protein sequence ID" value="SDN68461.1"/>
    <property type="molecule type" value="Genomic_DNA"/>
</dbReference>
<keyword evidence="6" id="KW-1185">Reference proteome</keyword>
<dbReference type="OrthoDB" id="9774191at2"/>
<dbReference type="SUPFAM" id="SSF51735">
    <property type="entry name" value="NAD(P)-binding Rossmann-fold domains"/>
    <property type="match status" value="1"/>
</dbReference>
<dbReference type="RefSeq" id="WP_089676574.1">
    <property type="nucleotide sequence ID" value="NZ_FNIV01000001.1"/>
</dbReference>
<dbReference type="Pfam" id="PF01408">
    <property type="entry name" value="GFO_IDH_MocA"/>
    <property type="match status" value="1"/>
</dbReference>
<dbReference type="InterPro" id="IPR000683">
    <property type="entry name" value="Gfo/Idh/MocA-like_OxRdtase_N"/>
</dbReference>
<evidence type="ECO:0000259" key="4">
    <source>
        <dbReference type="Pfam" id="PF02894"/>
    </source>
</evidence>
<evidence type="ECO:0000256" key="2">
    <source>
        <dbReference type="ARBA" id="ARBA00023002"/>
    </source>
</evidence>
<dbReference type="AlphaFoldDB" id="A0A1H0DEQ7"/>